<dbReference type="AlphaFoldDB" id="A0A2M7BC24"/>
<comment type="caution">
    <text evidence="1">The sequence shown here is derived from an EMBL/GenBank/DDBJ whole genome shotgun (WGS) entry which is preliminary data.</text>
</comment>
<reference evidence="2" key="1">
    <citation type="submission" date="2017-09" db="EMBL/GenBank/DDBJ databases">
        <title>Depth-based differentiation of microbial function through sediment-hosted aquifers and enrichment of novel symbionts in the deep terrestrial subsurface.</title>
        <authorList>
            <person name="Probst A.J."/>
            <person name="Ladd B."/>
            <person name="Jarett J.K."/>
            <person name="Geller-Mcgrath D.E."/>
            <person name="Sieber C.M.K."/>
            <person name="Emerson J.B."/>
            <person name="Anantharaman K."/>
            <person name="Thomas B.C."/>
            <person name="Malmstrom R."/>
            <person name="Stieglmeier M."/>
            <person name="Klingl A."/>
            <person name="Woyke T."/>
            <person name="Ryan C.M."/>
            <person name="Banfield J.F."/>
        </authorList>
    </citation>
    <scope>NUCLEOTIDE SEQUENCE [LARGE SCALE GENOMIC DNA]</scope>
</reference>
<gene>
    <name evidence="1" type="ORF">COS55_03260</name>
</gene>
<protein>
    <recommendedName>
        <fullName evidence="3">Intein C-terminal splicing domain-containing protein</fullName>
    </recommendedName>
</protein>
<dbReference type="PRINTS" id="PR00379">
    <property type="entry name" value="INTEIN"/>
</dbReference>
<feature type="non-terminal residue" evidence="1">
    <location>
        <position position="108"/>
    </location>
</feature>
<dbReference type="InterPro" id="IPR030934">
    <property type="entry name" value="Intein_C"/>
</dbReference>
<dbReference type="InterPro" id="IPR006142">
    <property type="entry name" value="INTEIN"/>
</dbReference>
<organism evidence="1 2">
    <name type="scientific">Candidatus Shapirobacteria bacterium CG03_land_8_20_14_0_80_40_19</name>
    <dbReference type="NCBI Taxonomy" id="1974880"/>
    <lineage>
        <taxon>Bacteria</taxon>
        <taxon>Candidatus Shapironibacteriota</taxon>
    </lineage>
</organism>
<dbReference type="GO" id="GO:0016539">
    <property type="term" value="P:intein-mediated protein splicing"/>
    <property type="evidence" value="ECO:0007669"/>
    <property type="project" value="InterPro"/>
</dbReference>
<accession>A0A2M7BC24</accession>
<dbReference type="Proteomes" id="UP000230399">
    <property type="component" value="Unassembled WGS sequence"/>
</dbReference>
<dbReference type="EMBL" id="PEVD01000048">
    <property type="protein sequence ID" value="PIV00654.1"/>
    <property type="molecule type" value="Genomic_DNA"/>
</dbReference>
<dbReference type="NCBIfam" id="TIGR01443">
    <property type="entry name" value="intein_Cterm"/>
    <property type="match status" value="1"/>
</dbReference>
<evidence type="ECO:0000313" key="1">
    <source>
        <dbReference type="EMBL" id="PIV00654.1"/>
    </source>
</evidence>
<evidence type="ECO:0000313" key="2">
    <source>
        <dbReference type="Proteomes" id="UP000230399"/>
    </source>
</evidence>
<name>A0A2M7BC24_9BACT</name>
<feature type="non-terminal residue" evidence="1">
    <location>
        <position position="1"/>
    </location>
</feature>
<proteinExistence type="predicted"/>
<sequence length="108" mass="12182">ELPAEQVYDIEVEGTHNFVGGHYINKKTGKALTEQEEAIYRIWKNSKFEALNPKQFSNFKAQNSKLFENLDLENSNLFSISDLEIRISDEVGFGGIIAHNTYISGNVG</sequence>
<evidence type="ECO:0008006" key="3">
    <source>
        <dbReference type="Google" id="ProtNLM"/>
    </source>
</evidence>